<evidence type="ECO:0000313" key="1">
    <source>
        <dbReference type="EMBL" id="MCZ2653583.1"/>
    </source>
</evidence>
<dbReference type="RefSeq" id="WP_022012965.1">
    <property type="nucleotide sequence ID" value="NZ_CP036546.1"/>
</dbReference>
<evidence type="ECO:0000313" key="2">
    <source>
        <dbReference type="EMBL" id="MCZ2686577.1"/>
    </source>
</evidence>
<evidence type="ECO:0000313" key="5">
    <source>
        <dbReference type="Proteomes" id="UP000028294"/>
    </source>
</evidence>
<reference evidence="2" key="3">
    <citation type="submission" date="2022-12" db="EMBL/GenBank/DDBJ databases">
        <title>Development of a Multilocus Sequence Typing Scheme for Bacteroides fragilis Based on Whole Genome Sequencing Data and Clinical Application.</title>
        <authorList>
            <person name="Nielsen F.D."/>
            <person name="Justesen U.S."/>
        </authorList>
    </citation>
    <scope>NUCLEOTIDE SEQUENCE</scope>
    <source>
        <strain evidence="2">BF_AM_ODE_DK_2015_4</strain>
        <strain evidence="1">BF_BC_ODE_DK_2015_2</strain>
    </source>
</reference>
<reference evidence="4" key="1">
    <citation type="book" date="2014" name="THE 24TH EUROPEAN CONGRESS OF CLINICAL MICROBIOLOGY AND INFECTIOUS DISEASES" publisher="ECCMID 2014" city="Barcelona, Spain">
        <title>Identification of resistance genes in three multidrug-resistant Bacteroides fragilis isolates by whole genome sequencing.</title>
        <editorList>
            <person name="Unknown"/>
            <person name="A."/>
        </editorList>
        <authorList>
            <person name="Sydenham T.V."/>
            <person name="Hasman H."/>
            <person name="Wang M."/>
            <person name="Soki J."/>
            <person name="Nagy E."/>
            <person name="Justesen U.S."/>
        </authorList>
    </citation>
    <scope>NUCLEOTIDE SEQUENCE</scope>
    <source>
        <strain evidence="4">DCMSKEJBY0001B</strain>
    </source>
</reference>
<evidence type="ECO:0000313" key="4">
    <source>
        <dbReference type="EMBL" id="QCQ45725.1"/>
    </source>
</evidence>
<dbReference type="Proteomes" id="UP001075704">
    <property type="component" value="Unassembled WGS sequence"/>
</dbReference>
<proteinExistence type="predicted"/>
<dbReference type="EMBL" id="CP036546">
    <property type="protein sequence ID" value="QCQ45725.1"/>
    <property type="molecule type" value="Genomic_DNA"/>
</dbReference>
<dbReference type="EMBL" id="CP036553">
    <property type="protein sequence ID" value="QCQ37015.1"/>
    <property type="molecule type" value="Genomic_DNA"/>
</dbReference>
<dbReference type="Proteomes" id="UP000036847">
    <property type="component" value="Chromosome"/>
</dbReference>
<gene>
    <name evidence="4" type="ORF">EC80_013095</name>
    <name evidence="3" type="ORF">IA74_013365</name>
    <name evidence="1" type="ORF">O1422_05330</name>
    <name evidence="2" type="ORF">O1433_03570</name>
</gene>
<evidence type="ECO:0000313" key="6">
    <source>
        <dbReference type="Proteomes" id="UP000036847"/>
    </source>
</evidence>
<evidence type="ECO:0000313" key="7">
    <source>
        <dbReference type="Proteomes" id="UP001079672"/>
    </source>
</evidence>
<dbReference type="EMBL" id="JAPUAC010000003">
    <property type="protein sequence ID" value="MCZ2653583.1"/>
    <property type="molecule type" value="Genomic_DNA"/>
</dbReference>
<dbReference type="OrthoDB" id="6058061at2"/>
<organism evidence="2 7">
    <name type="scientific">Bacteroides fragilis</name>
    <dbReference type="NCBI Taxonomy" id="817"/>
    <lineage>
        <taxon>Bacteria</taxon>
        <taxon>Pseudomonadati</taxon>
        <taxon>Bacteroidota</taxon>
        <taxon>Bacteroidia</taxon>
        <taxon>Bacteroidales</taxon>
        <taxon>Bacteroidaceae</taxon>
        <taxon>Bacteroides</taxon>
    </lineage>
</organism>
<evidence type="ECO:0000313" key="3">
    <source>
        <dbReference type="EMBL" id="QCQ37015.1"/>
    </source>
</evidence>
<protein>
    <submittedName>
        <fullName evidence="2">Uncharacterized protein</fullName>
    </submittedName>
</protein>
<name>A0A9D2VNY9_BACFG</name>
<dbReference type="Proteomes" id="UP001079672">
    <property type="component" value="Unassembled WGS sequence"/>
</dbReference>
<dbReference type="AlphaFoldDB" id="A0A9D2VNY9"/>
<dbReference type="GeneID" id="99671311"/>
<dbReference type="Proteomes" id="UP000028294">
    <property type="component" value="Chromosome"/>
</dbReference>
<dbReference type="EMBL" id="JAPTZU010000001">
    <property type="protein sequence ID" value="MCZ2686577.1"/>
    <property type="molecule type" value="Genomic_DNA"/>
</dbReference>
<sequence>MAILNSNNADVLCTAIAVGFIHQSIVERKPQRTQLIYEQKSLVQESKTMTVQEKERIAIENAKISDKNAKTVQEHKEIQKLLANVGCNVDIKEALPSSHLPFVGAKHGGMTVEEFSQWAKDFEVVVDQLQKAAQNPLRGAYIGGLYKIVEKTISFIGASKLEIYSPHYREIDTYEQEKISTAYKDAAKTTNQSLECIKKVSEQFKSLRHYIPTGYLSGEKTPDTVTKELLESLDILDGKFLFKSNHGMTQAIMQFGNTMDKRQEMCVEFALSSGTSKIGSCIPCSIFMEASGMPATATHLGCGDNWSIPNLEEQRGHMLVRQWQEYVNSCYNKGCELLRPKYSTLLATLDTITPGILPDVFLEALTYEKPFIERMMNTLRLKQV</sequence>
<reference evidence="5 6" key="2">
    <citation type="submission" date="2019-03" db="EMBL/GenBank/DDBJ databases">
        <title>Complete genome assembly of MDR B. fragilis.</title>
        <authorList>
            <person name="Sydenham T.V."/>
            <person name="Hasman H."/>
            <person name="Justesen U.S."/>
        </authorList>
    </citation>
    <scope>NUCLEOTIDE SEQUENCE [LARGE SCALE GENOMIC DNA]</scope>
    <source>
        <strain evidence="3 5">DCMOUH0067B</strain>
        <strain evidence="4 6">DCMSKEJBY0001B</strain>
    </source>
</reference>
<accession>A0A9D2VNY9</accession>